<evidence type="ECO:0000313" key="8">
    <source>
        <dbReference type="Proteomes" id="UP000661077"/>
    </source>
</evidence>
<evidence type="ECO:0000256" key="2">
    <source>
        <dbReference type="ARBA" id="ARBA00009477"/>
    </source>
</evidence>
<dbReference type="Pfam" id="PF25944">
    <property type="entry name" value="Beta-barrel_RND"/>
    <property type="match status" value="1"/>
</dbReference>
<dbReference type="SUPFAM" id="SSF111369">
    <property type="entry name" value="HlyD-like secretion proteins"/>
    <property type="match status" value="1"/>
</dbReference>
<evidence type="ECO:0000259" key="5">
    <source>
        <dbReference type="Pfam" id="PF25944"/>
    </source>
</evidence>
<reference evidence="7 8" key="1">
    <citation type="journal article" date="2021" name="Int. J. Syst. Evol. Microbiol.">
        <title>Steroidobacter gossypii sp. nov., isolated from soil of cotton cropping field.</title>
        <authorList>
            <person name="Huang R."/>
            <person name="Yang S."/>
            <person name="Zhen C."/>
            <person name="Liu W."/>
        </authorList>
    </citation>
    <scope>NUCLEOTIDE SEQUENCE [LARGE SCALE GENOMIC DNA]</scope>
    <source>
        <strain evidence="7 8">S1-65</strain>
    </source>
</reference>
<evidence type="ECO:0000259" key="3">
    <source>
        <dbReference type="Pfam" id="PF25876"/>
    </source>
</evidence>
<feature type="domain" description="Multidrug resistance protein MdtA-like barrel-sandwich hybrid" evidence="4">
    <location>
        <begin position="68"/>
        <end position="207"/>
    </location>
</feature>
<protein>
    <submittedName>
        <fullName evidence="7">Efflux RND transporter periplasmic adaptor subunit</fullName>
    </submittedName>
</protein>
<organism evidence="7 8">
    <name type="scientific">Steroidobacter gossypii</name>
    <dbReference type="NCBI Taxonomy" id="2805490"/>
    <lineage>
        <taxon>Bacteria</taxon>
        <taxon>Pseudomonadati</taxon>
        <taxon>Pseudomonadota</taxon>
        <taxon>Gammaproteobacteria</taxon>
        <taxon>Steroidobacterales</taxon>
        <taxon>Steroidobacteraceae</taxon>
        <taxon>Steroidobacter</taxon>
    </lineage>
</organism>
<evidence type="ECO:0000256" key="1">
    <source>
        <dbReference type="ARBA" id="ARBA00004519"/>
    </source>
</evidence>
<comment type="similarity">
    <text evidence="2">Belongs to the membrane fusion protein (MFP) (TC 8.A.1) family.</text>
</comment>
<dbReference type="InterPro" id="IPR058625">
    <property type="entry name" value="MdtA-like_BSH"/>
</dbReference>
<dbReference type="InterPro" id="IPR058626">
    <property type="entry name" value="MdtA-like_b-barrel"/>
</dbReference>
<dbReference type="PROSITE" id="PS51257">
    <property type="entry name" value="PROKAR_LIPOPROTEIN"/>
    <property type="match status" value="1"/>
</dbReference>
<feature type="domain" description="Multidrug resistance protein MdtA-like alpha-helical hairpin" evidence="3">
    <location>
        <begin position="106"/>
        <end position="175"/>
    </location>
</feature>
<dbReference type="Gene3D" id="1.10.287.470">
    <property type="entry name" value="Helix hairpin bin"/>
    <property type="match status" value="1"/>
</dbReference>
<dbReference type="PANTHER" id="PTHR30158:SF3">
    <property type="entry name" value="MULTIDRUG EFFLUX PUMP SUBUNIT ACRA-RELATED"/>
    <property type="match status" value="1"/>
</dbReference>
<dbReference type="InterPro" id="IPR058627">
    <property type="entry name" value="MdtA-like_C"/>
</dbReference>
<evidence type="ECO:0000313" key="7">
    <source>
        <dbReference type="EMBL" id="MBM0106275.1"/>
    </source>
</evidence>
<comment type="caution">
    <text evidence="7">The sequence shown here is derived from an EMBL/GenBank/DDBJ whole genome shotgun (WGS) entry which is preliminary data.</text>
</comment>
<dbReference type="RefSeq" id="WP_203168384.1">
    <property type="nucleotide sequence ID" value="NZ_JAEVLS010000003.1"/>
</dbReference>
<sequence>MSRPTAKSLTRFALLLFTFGVGLTGCGKDQAGGPQRPATEVGYITVQPQPLVLQSELAGRTRPYLMSEVRPQVSGIIKSRRFEEGAQVKAGEVLYEIDPAPYEAAVAEAKAALANAKAAVDAARLKDQRYSELLAIEGVSQQEADDAKTAHAQAVAQVAQMQATLASAQINLEYTRVRAPISGRIGISSITPGALVTANQETALATIRTLDPIYVDMTQSSAEMLKLRRLMGETGMKSGRAKVHLKLEDGSAYQHPGSMKFAEVAVDVSTGSVTLRAEFPNPDGVLLPGMYVRAVLDQATNTHAILAPQQGVTRDLKGNATALVLTPDDKVEQRTLVAERAIGDRWLISQGLAVGDRLIVEGTNKIRVGDTVNPVDVGSGAKAAAAEAAPATSGG</sequence>
<comment type="subcellular location">
    <subcellularLocation>
        <location evidence="1">Cell inner membrane</location>
        <topology evidence="1">Lipid-anchor</topology>
    </subcellularLocation>
</comment>
<feature type="domain" description="Multidrug resistance protein MdtA-like C-terminal permuted SH3" evidence="6">
    <location>
        <begin position="304"/>
        <end position="364"/>
    </location>
</feature>
<accession>A0ABS1WZ69</accession>
<evidence type="ECO:0000259" key="6">
    <source>
        <dbReference type="Pfam" id="PF25967"/>
    </source>
</evidence>
<evidence type="ECO:0000259" key="4">
    <source>
        <dbReference type="Pfam" id="PF25917"/>
    </source>
</evidence>
<dbReference type="EMBL" id="JAEVLS010000003">
    <property type="protein sequence ID" value="MBM0106275.1"/>
    <property type="molecule type" value="Genomic_DNA"/>
</dbReference>
<dbReference type="NCBIfam" id="TIGR01730">
    <property type="entry name" value="RND_mfp"/>
    <property type="match status" value="1"/>
</dbReference>
<dbReference type="PANTHER" id="PTHR30158">
    <property type="entry name" value="ACRA/E-RELATED COMPONENT OF DRUG EFFLUX TRANSPORTER"/>
    <property type="match status" value="1"/>
</dbReference>
<dbReference type="Pfam" id="PF25876">
    <property type="entry name" value="HH_MFP_RND"/>
    <property type="match status" value="1"/>
</dbReference>
<dbReference type="Proteomes" id="UP000661077">
    <property type="component" value="Unassembled WGS sequence"/>
</dbReference>
<dbReference type="InterPro" id="IPR006143">
    <property type="entry name" value="RND_pump_MFP"/>
</dbReference>
<dbReference type="Gene3D" id="2.40.420.20">
    <property type="match status" value="1"/>
</dbReference>
<feature type="domain" description="Multidrug resistance protein MdtA-like beta-barrel" evidence="5">
    <location>
        <begin position="212"/>
        <end position="298"/>
    </location>
</feature>
<dbReference type="Pfam" id="PF25917">
    <property type="entry name" value="BSH_RND"/>
    <property type="match status" value="1"/>
</dbReference>
<name>A0ABS1WZ69_9GAMM</name>
<dbReference type="Gene3D" id="2.40.50.100">
    <property type="match status" value="1"/>
</dbReference>
<proteinExistence type="inferred from homology"/>
<dbReference type="Pfam" id="PF25967">
    <property type="entry name" value="RND-MFP_C"/>
    <property type="match status" value="1"/>
</dbReference>
<dbReference type="Gene3D" id="2.40.30.170">
    <property type="match status" value="1"/>
</dbReference>
<keyword evidence="8" id="KW-1185">Reference proteome</keyword>
<dbReference type="InterPro" id="IPR058624">
    <property type="entry name" value="MdtA-like_HH"/>
</dbReference>
<gene>
    <name evidence="7" type="ORF">JM946_16195</name>
</gene>